<sequence>MSDDESTVGERLKRFEVSAVAMPGFLSTGTRRFESDLPIGAEIRRAGYDPERDVFYITVEHDSFRPVREGERIPRGEVIVEELERY</sequence>
<reference evidence="3" key="1">
    <citation type="submission" date="2010-02" db="EMBL/GenBank/DDBJ databases">
        <title>Complete sequence of chromosome of Natrialba magadii ATCC 43099.</title>
        <authorList>
            <consortium name="US DOE Joint Genome Institute"/>
            <person name="Lucas S."/>
            <person name="Copeland A."/>
            <person name="Lapidus A."/>
            <person name="Cheng J.-F."/>
            <person name="Bruce D."/>
            <person name="Goodwin L."/>
            <person name="Pitluck S."/>
            <person name="Davenport K."/>
            <person name="Saunders E."/>
            <person name="Detter J.C."/>
            <person name="Han C."/>
            <person name="Tapia R."/>
            <person name="Land M."/>
            <person name="Hauser L."/>
            <person name="Kyrpides N."/>
            <person name="Mikhailova N."/>
            <person name="De Castro R.E."/>
            <person name="Maupin-Furlow J.A."/>
            <person name="Woyke T."/>
        </authorList>
    </citation>
    <scope>NUCLEOTIDE SEQUENCE [LARGE SCALE GENOMIC DNA]</scope>
    <source>
        <strain evidence="3">ATCC 43099 / DSM 3394 / CCM 3739 / CIP 104546 / IAM 13178 / JCM 8861 / NBRC 102185 / NCIMB 2190 / MS3</strain>
    </source>
</reference>
<evidence type="ECO:0000313" key="3">
    <source>
        <dbReference type="Proteomes" id="UP000001879"/>
    </source>
</evidence>
<reference evidence="1" key="4">
    <citation type="submission" date="2016-09" db="EMBL/GenBank/DDBJ databases">
        <authorList>
            <person name="Pfeiffer F."/>
        </authorList>
    </citation>
    <scope>NUCLEOTIDE SEQUENCE</scope>
    <source>
        <strain evidence="1">ATCC 43099</strain>
    </source>
</reference>
<dbReference type="OrthoDB" id="372759at2157"/>
<dbReference type="Proteomes" id="UP000011543">
    <property type="component" value="Unassembled WGS sequence"/>
</dbReference>
<reference evidence="2 4" key="3">
    <citation type="journal article" date="2014" name="PLoS Genet.">
        <title>Phylogenetically driven sequencing of extremely halophilic archaea reveals strategies for static and dynamic osmo-response.</title>
        <authorList>
            <person name="Becker E.A."/>
            <person name="Seitzer P.M."/>
            <person name="Tritt A."/>
            <person name="Larsen D."/>
            <person name="Krusor M."/>
            <person name="Yao A.I."/>
            <person name="Wu D."/>
            <person name="Madern D."/>
            <person name="Eisen J.A."/>
            <person name="Darling A.E."/>
            <person name="Facciotti M.T."/>
        </authorList>
    </citation>
    <scope>NUCLEOTIDE SEQUENCE [LARGE SCALE GENOMIC DNA]</scope>
    <source>
        <strain evidence="4">ATCC 43099 / DSM 3394 / CCM 3739 / CIP 104546 / IAM 13178 / JCM 8861 / NBRC 102185 / NCIMB 2190 / MS3</strain>
        <strain evidence="2">MS-3</strain>
    </source>
</reference>
<dbReference type="STRING" id="547559.Nmag_1643"/>
<organism evidence="1 3">
    <name type="scientific">Natrialba magadii (strain ATCC 43099 / DSM 3394 / CCM 3739 / CIP 104546 / IAM 13178 / JCM 8861 / NBRC 102185 / NCIMB 2190 / MS3)</name>
    <name type="common">Natronobacterium magadii</name>
    <dbReference type="NCBI Taxonomy" id="547559"/>
    <lineage>
        <taxon>Archaea</taxon>
        <taxon>Methanobacteriati</taxon>
        <taxon>Methanobacteriota</taxon>
        <taxon>Stenosarchaea group</taxon>
        <taxon>Halobacteria</taxon>
        <taxon>Halobacteriales</taxon>
        <taxon>Natrialbaceae</taxon>
        <taxon>Natrialba</taxon>
    </lineage>
</organism>
<dbReference type="EMBL" id="AOHS01000063">
    <property type="protein sequence ID" value="ELY23255.1"/>
    <property type="molecule type" value="Genomic_DNA"/>
</dbReference>
<dbReference type="EMBL" id="CP001932">
    <property type="protein sequence ID" value="ADD05219.1"/>
    <property type="molecule type" value="Genomic_DNA"/>
</dbReference>
<accession>D3SUG1</accession>
<dbReference type="PaxDb" id="547559-Nmag_1643"/>
<dbReference type="RefSeq" id="WP_004217517.1">
    <property type="nucleotide sequence ID" value="NC_013922.1"/>
</dbReference>
<proteinExistence type="predicted"/>
<dbReference type="Proteomes" id="UP000001879">
    <property type="component" value="Chromosome"/>
</dbReference>
<dbReference type="HOGENOM" id="CLU_2490552_0_0_2"/>
<dbReference type="AlphaFoldDB" id="D3SUG1"/>
<dbReference type="PATRIC" id="fig|547559.17.peg.4094"/>
<name>D3SUG1_NATMM</name>
<evidence type="ECO:0000313" key="4">
    <source>
        <dbReference type="Proteomes" id="UP000011543"/>
    </source>
</evidence>
<protein>
    <submittedName>
        <fullName evidence="1">Uncharacterized protein</fullName>
    </submittedName>
</protein>
<dbReference type="KEGG" id="nmg:Nmag_1643"/>
<gene>
    <name evidence="1" type="ordered locus">Nmag_1643</name>
    <name evidence="2" type="ORF">C500_20736</name>
</gene>
<reference evidence="1 3" key="2">
    <citation type="journal article" date="2012" name="BMC Genomics">
        <title>A comparative genomics perspective on the genetic content of the alkaliphilic haloarchaeon Natrialba magadii ATCC 43099T.</title>
        <authorList>
            <person name="Siddaramappa S."/>
            <person name="Challacombe J.F."/>
            <person name="Decastro R.E."/>
            <person name="Pfeiffer F."/>
            <person name="Sastre D.E."/>
            <person name="Gimenez M.I."/>
            <person name="Paggi R.A."/>
            <person name="Detter J.C."/>
            <person name="Davenport K.W."/>
            <person name="Goodwin L.A."/>
            <person name="Kyrpides N."/>
            <person name="Tapia R."/>
            <person name="Pitluck S."/>
            <person name="Lucas S."/>
            <person name="Woyke T."/>
            <person name="Maupin-Furlow J.A."/>
        </authorList>
    </citation>
    <scope>NUCLEOTIDE SEQUENCE [LARGE SCALE GENOMIC DNA]</scope>
    <source>
        <strain evidence="1">ATCC 43099</strain>
        <strain evidence="3">ATCC 43099 / DSM 3394 / CCM 3739 / CIP 104546 / IAM 13178 / JCM 8861 / NBRC 102185 / NCIMB 2190 / MS3</strain>
    </source>
</reference>
<evidence type="ECO:0000313" key="1">
    <source>
        <dbReference type="EMBL" id="ADD05219.1"/>
    </source>
</evidence>
<keyword evidence="3" id="KW-1185">Reference proteome</keyword>
<evidence type="ECO:0000313" key="2">
    <source>
        <dbReference type="EMBL" id="ELY23255.1"/>
    </source>
</evidence>
<dbReference type="GeneID" id="8824478"/>